<dbReference type="SUPFAM" id="SSF53822">
    <property type="entry name" value="Periplasmic binding protein-like I"/>
    <property type="match status" value="1"/>
</dbReference>
<dbReference type="SMART" id="SM00354">
    <property type="entry name" value="HTH_LACI"/>
    <property type="match status" value="1"/>
</dbReference>
<evidence type="ECO:0000259" key="5">
    <source>
        <dbReference type="PROSITE" id="PS50932"/>
    </source>
</evidence>
<evidence type="ECO:0000256" key="3">
    <source>
        <dbReference type="ARBA" id="ARBA00023125"/>
    </source>
</evidence>
<organism evidence="6 7">
    <name type="scientific">Lactobacillus gigeriorum DSM 23908 = CRBIP 24.85</name>
    <dbReference type="NCBI Taxonomy" id="1423751"/>
    <lineage>
        <taxon>Bacteria</taxon>
        <taxon>Bacillati</taxon>
        <taxon>Bacillota</taxon>
        <taxon>Bacilli</taxon>
        <taxon>Lactobacillales</taxon>
        <taxon>Lactobacillaceae</taxon>
        <taxon>Lactobacillus</taxon>
    </lineage>
</organism>
<name>A0ABR5PX02_9LACO</name>
<dbReference type="EMBL" id="AYZO01000003">
    <property type="protein sequence ID" value="KRN14396.1"/>
    <property type="molecule type" value="Genomic_DNA"/>
</dbReference>
<evidence type="ECO:0000256" key="1">
    <source>
        <dbReference type="ARBA" id="ARBA00022491"/>
    </source>
</evidence>
<dbReference type="PANTHER" id="PTHR30146">
    <property type="entry name" value="LACI-RELATED TRANSCRIPTIONAL REPRESSOR"/>
    <property type="match status" value="1"/>
</dbReference>
<dbReference type="PROSITE" id="PS00356">
    <property type="entry name" value="HTH_LACI_1"/>
    <property type="match status" value="1"/>
</dbReference>
<dbReference type="Proteomes" id="UP000051521">
    <property type="component" value="Unassembled WGS sequence"/>
</dbReference>
<dbReference type="InterPro" id="IPR010982">
    <property type="entry name" value="Lambda_DNA-bd_dom_sf"/>
</dbReference>
<protein>
    <submittedName>
        <fullName evidence="6">Sucrose operon repressor scrr</fullName>
    </submittedName>
</protein>
<comment type="caution">
    <text evidence="6">The sequence shown here is derived from an EMBL/GenBank/DDBJ whole genome shotgun (WGS) entry which is preliminary data.</text>
</comment>
<dbReference type="Gene3D" id="3.40.50.2300">
    <property type="match status" value="2"/>
</dbReference>
<accession>A0ABR5PX02</accession>
<dbReference type="InterPro" id="IPR000843">
    <property type="entry name" value="HTH_LacI"/>
</dbReference>
<evidence type="ECO:0000313" key="7">
    <source>
        <dbReference type="Proteomes" id="UP000051521"/>
    </source>
</evidence>
<proteinExistence type="predicted"/>
<dbReference type="CDD" id="cd01392">
    <property type="entry name" value="HTH_LacI"/>
    <property type="match status" value="1"/>
</dbReference>
<evidence type="ECO:0000256" key="4">
    <source>
        <dbReference type="ARBA" id="ARBA00023163"/>
    </source>
</evidence>
<dbReference type="PROSITE" id="PS50932">
    <property type="entry name" value="HTH_LACI_2"/>
    <property type="match status" value="1"/>
</dbReference>
<evidence type="ECO:0000313" key="6">
    <source>
        <dbReference type="EMBL" id="KRN14396.1"/>
    </source>
</evidence>
<dbReference type="Pfam" id="PF13407">
    <property type="entry name" value="Peripla_BP_4"/>
    <property type="match status" value="1"/>
</dbReference>
<dbReference type="InterPro" id="IPR025997">
    <property type="entry name" value="SBP_2_dom"/>
</dbReference>
<keyword evidence="2" id="KW-0805">Transcription regulation</keyword>
<dbReference type="PANTHER" id="PTHR30146:SF95">
    <property type="entry name" value="RIBOSE OPERON REPRESSOR"/>
    <property type="match status" value="1"/>
</dbReference>
<keyword evidence="1" id="KW-0678">Repressor</keyword>
<dbReference type="Pfam" id="PF00356">
    <property type="entry name" value="LacI"/>
    <property type="match status" value="1"/>
</dbReference>
<reference evidence="6 7" key="1">
    <citation type="journal article" date="2015" name="Genome Announc.">
        <title>Expanding the biotechnology potential of lactobacilli through comparative genomics of 213 strains and associated genera.</title>
        <authorList>
            <person name="Sun Z."/>
            <person name="Harris H.M."/>
            <person name="McCann A."/>
            <person name="Guo C."/>
            <person name="Argimon S."/>
            <person name="Zhang W."/>
            <person name="Yang X."/>
            <person name="Jeffery I.B."/>
            <person name="Cooney J.C."/>
            <person name="Kagawa T.F."/>
            <person name="Liu W."/>
            <person name="Song Y."/>
            <person name="Salvetti E."/>
            <person name="Wrobel A."/>
            <person name="Rasinkangas P."/>
            <person name="Parkhill J."/>
            <person name="Rea M.C."/>
            <person name="O'Sullivan O."/>
            <person name="Ritari J."/>
            <person name="Douillard F.P."/>
            <person name="Paul Ross R."/>
            <person name="Yang R."/>
            <person name="Briner A.E."/>
            <person name="Felis G.E."/>
            <person name="de Vos W.M."/>
            <person name="Barrangou R."/>
            <person name="Klaenhammer T.R."/>
            <person name="Caufield P.W."/>
            <person name="Cui Y."/>
            <person name="Zhang H."/>
            <person name="O'Toole P.W."/>
        </authorList>
    </citation>
    <scope>NUCLEOTIDE SEQUENCE [LARGE SCALE GENOMIC DNA]</scope>
    <source>
        <strain evidence="6 7">DSM 23908</strain>
    </source>
</reference>
<keyword evidence="4" id="KW-0804">Transcription</keyword>
<feature type="domain" description="HTH lacI-type" evidence="5">
    <location>
        <begin position="8"/>
        <end position="62"/>
    </location>
</feature>
<keyword evidence="3" id="KW-0238">DNA-binding</keyword>
<dbReference type="InterPro" id="IPR028082">
    <property type="entry name" value="Peripla_BP_I"/>
</dbReference>
<keyword evidence="7" id="KW-1185">Reference proteome</keyword>
<dbReference type="Gene3D" id="1.10.260.40">
    <property type="entry name" value="lambda repressor-like DNA-binding domains"/>
    <property type="match status" value="1"/>
</dbReference>
<gene>
    <name evidence="6" type="ORF">FC38_GL001057</name>
</gene>
<sequence>MEDLFMRVTITDIAREAEVSNATVSRYLTKNGYVSQEAATKIQTAIDQLGYTYREHHNQFTSRAIEVNFPNIDNPFYAELFEELSTYLKQKGYDCILHLDHFQLQDFDYFQERFQNQEIAGLITSSLLNISKRSLNRNYPIVSFDRRISPKIPTIQSNNLDAGIQIAQYVLSHGKNNILLLAGAREDLYPINDRIKGMMRVFNNYHTQITTEALNASDSIVAQKIAIQQFLKRNTYDAICCTDDITALLAKQCTDDLHLAPLITGFDGTYLIQNLFPKLVTVRQNTKAIAEVLSDILLRRIKYPLYPLEPIYTLPVNLIH</sequence>
<dbReference type="SUPFAM" id="SSF47413">
    <property type="entry name" value="lambda repressor-like DNA-binding domains"/>
    <property type="match status" value="1"/>
</dbReference>
<evidence type="ECO:0000256" key="2">
    <source>
        <dbReference type="ARBA" id="ARBA00023015"/>
    </source>
</evidence>